<evidence type="ECO:0000313" key="4">
    <source>
        <dbReference type="EMBL" id="GGD70673.1"/>
    </source>
</evidence>
<dbReference type="GO" id="GO:0005524">
    <property type="term" value="F:ATP binding"/>
    <property type="evidence" value="ECO:0007669"/>
    <property type="project" value="UniProtKB-KW"/>
</dbReference>
<dbReference type="OrthoDB" id="9802264at2"/>
<evidence type="ECO:0000256" key="1">
    <source>
        <dbReference type="ARBA" id="ARBA00022741"/>
    </source>
</evidence>
<reference evidence="4" key="2">
    <citation type="submission" date="2020-09" db="EMBL/GenBank/DDBJ databases">
        <authorList>
            <person name="Sun Q."/>
            <person name="Zhou Y."/>
        </authorList>
    </citation>
    <scope>NUCLEOTIDE SEQUENCE</scope>
    <source>
        <strain evidence="4">CGMCC 1.15360</strain>
    </source>
</reference>
<proteinExistence type="predicted"/>
<dbReference type="PANTHER" id="PTHR43514">
    <property type="entry name" value="ABC TRANSPORTER I FAMILY MEMBER 10"/>
    <property type="match status" value="1"/>
</dbReference>
<dbReference type="Proteomes" id="UP000612349">
    <property type="component" value="Unassembled WGS sequence"/>
</dbReference>
<dbReference type="RefSeq" id="WP_066774224.1">
    <property type="nucleotide sequence ID" value="NZ_BMIP01000004.1"/>
</dbReference>
<evidence type="ECO:0000259" key="3">
    <source>
        <dbReference type="PROSITE" id="PS50893"/>
    </source>
</evidence>
<dbReference type="Gene3D" id="3.40.50.300">
    <property type="entry name" value="P-loop containing nucleotide triphosphate hydrolases"/>
    <property type="match status" value="1"/>
</dbReference>
<dbReference type="PROSITE" id="PS50893">
    <property type="entry name" value="ABC_TRANSPORTER_2"/>
    <property type="match status" value="1"/>
</dbReference>
<keyword evidence="1" id="KW-0547">Nucleotide-binding</keyword>
<keyword evidence="2" id="KW-0067">ATP-binding</keyword>
<dbReference type="InterPro" id="IPR003593">
    <property type="entry name" value="AAA+_ATPase"/>
</dbReference>
<organism evidence="4 5">
    <name type="scientific">Croceicoccus mobilis</name>
    <dbReference type="NCBI Taxonomy" id="1703339"/>
    <lineage>
        <taxon>Bacteria</taxon>
        <taxon>Pseudomonadati</taxon>
        <taxon>Pseudomonadota</taxon>
        <taxon>Alphaproteobacteria</taxon>
        <taxon>Sphingomonadales</taxon>
        <taxon>Erythrobacteraceae</taxon>
        <taxon>Croceicoccus</taxon>
    </lineage>
</organism>
<feature type="domain" description="ABC transporter" evidence="3">
    <location>
        <begin position="1"/>
        <end position="206"/>
    </location>
</feature>
<dbReference type="AlphaFoldDB" id="A0A916Z0P3"/>
<evidence type="ECO:0000313" key="5">
    <source>
        <dbReference type="Proteomes" id="UP000612349"/>
    </source>
</evidence>
<gene>
    <name evidence="4" type="primary">modC</name>
    <name evidence="4" type="ORF">GCM10010990_20230</name>
</gene>
<evidence type="ECO:0000256" key="2">
    <source>
        <dbReference type="ARBA" id="ARBA00022840"/>
    </source>
</evidence>
<accession>A0A916Z0P3</accession>
<dbReference type="PANTHER" id="PTHR43514:SF4">
    <property type="entry name" value="ABC TRANSPORTER I FAMILY MEMBER 10"/>
    <property type="match status" value="1"/>
</dbReference>
<dbReference type="EMBL" id="BMIP01000004">
    <property type="protein sequence ID" value="GGD70673.1"/>
    <property type="molecule type" value="Genomic_DNA"/>
</dbReference>
<sequence>MSVFDIDITVKRPGRRIALSLQADESVVAITGPSGIGKTSVLDAIAGLLRPLEGRIAVAGRVLFDRASGIDLKPEERGCGYVFQDSRLFPHLTVEQNLTFGLRHAEGEALTTLAECADLLGIAHLLARRPRALSGGETRRIAIGRALLRGPRFLLLDEPLASLDDDRREGILQVIERIRDRFALPMLYVSHNPEEVRRLAGKAVAL</sequence>
<dbReference type="Pfam" id="PF00005">
    <property type="entry name" value="ABC_tran"/>
    <property type="match status" value="1"/>
</dbReference>
<keyword evidence="5" id="KW-1185">Reference proteome</keyword>
<dbReference type="SUPFAM" id="SSF52540">
    <property type="entry name" value="P-loop containing nucleoside triphosphate hydrolases"/>
    <property type="match status" value="1"/>
</dbReference>
<dbReference type="SMART" id="SM00382">
    <property type="entry name" value="AAA"/>
    <property type="match status" value="1"/>
</dbReference>
<dbReference type="InterPro" id="IPR003439">
    <property type="entry name" value="ABC_transporter-like_ATP-bd"/>
</dbReference>
<name>A0A916Z0P3_9SPHN</name>
<comment type="caution">
    <text evidence="4">The sequence shown here is derived from an EMBL/GenBank/DDBJ whole genome shotgun (WGS) entry which is preliminary data.</text>
</comment>
<dbReference type="GO" id="GO:0016887">
    <property type="term" value="F:ATP hydrolysis activity"/>
    <property type="evidence" value="ECO:0007669"/>
    <property type="project" value="InterPro"/>
</dbReference>
<dbReference type="InterPro" id="IPR027417">
    <property type="entry name" value="P-loop_NTPase"/>
</dbReference>
<reference evidence="4" key="1">
    <citation type="journal article" date="2014" name="Int. J. Syst. Evol. Microbiol.">
        <title>Complete genome sequence of Corynebacterium casei LMG S-19264T (=DSM 44701T), isolated from a smear-ripened cheese.</title>
        <authorList>
            <consortium name="US DOE Joint Genome Institute (JGI-PGF)"/>
            <person name="Walter F."/>
            <person name="Albersmeier A."/>
            <person name="Kalinowski J."/>
            <person name="Ruckert C."/>
        </authorList>
    </citation>
    <scope>NUCLEOTIDE SEQUENCE</scope>
    <source>
        <strain evidence="4">CGMCC 1.15360</strain>
    </source>
</reference>
<dbReference type="InterPro" id="IPR050334">
    <property type="entry name" value="Molybdenum_import_ModC"/>
</dbReference>
<protein>
    <submittedName>
        <fullName evidence="4">Molybdate-transporting ATPase</fullName>
    </submittedName>
</protein>